<dbReference type="CDD" id="cd06849">
    <property type="entry name" value="lipoyl_domain"/>
    <property type="match status" value="1"/>
</dbReference>
<dbReference type="GO" id="GO:0006086">
    <property type="term" value="P:pyruvate decarboxylation to acetyl-CoA"/>
    <property type="evidence" value="ECO:0007669"/>
    <property type="project" value="InterPro"/>
</dbReference>
<dbReference type="PANTHER" id="PTHR23151:SF90">
    <property type="entry name" value="DIHYDROLIPOYLLYSINE-RESIDUE ACETYLTRANSFERASE COMPONENT OF PYRUVATE DEHYDROGENASE COMPLEX, MITOCHONDRIAL-RELATED"/>
    <property type="match status" value="1"/>
</dbReference>
<dbReference type="SUPFAM" id="SSF51230">
    <property type="entry name" value="Single hybrid motif"/>
    <property type="match status" value="1"/>
</dbReference>
<comment type="caution">
    <text evidence="3">The sequence shown here is derived from an EMBL/GenBank/DDBJ whole genome shotgun (WGS) entry which is preliminary data.</text>
</comment>
<dbReference type="PANTHER" id="PTHR23151">
    <property type="entry name" value="DIHYDROLIPOAMIDE ACETYL/SUCCINYL-TRANSFERASE-RELATED"/>
    <property type="match status" value="1"/>
</dbReference>
<evidence type="ECO:0000313" key="4">
    <source>
        <dbReference type="Proteomes" id="UP000772434"/>
    </source>
</evidence>
<feature type="domain" description="Lipoyl-binding" evidence="2">
    <location>
        <begin position="40"/>
        <end position="117"/>
    </location>
</feature>
<dbReference type="PROSITE" id="PS50968">
    <property type="entry name" value="BIOTINYL_LIPOYL"/>
    <property type="match status" value="1"/>
</dbReference>
<dbReference type="Gene3D" id="2.40.50.100">
    <property type="match status" value="1"/>
</dbReference>
<evidence type="ECO:0000313" key="3">
    <source>
        <dbReference type="EMBL" id="KAF9068331.1"/>
    </source>
</evidence>
<accession>A0A9P5PM65</accession>
<proteinExistence type="predicted"/>
<feature type="compositionally biased region" description="Polar residues" evidence="1">
    <location>
        <begin position="190"/>
        <end position="217"/>
    </location>
</feature>
<dbReference type="EMBL" id="JADNRY010000062">
    <property type="protein sequence ID" value="KAF9068331.1"/>
    <property type="molecule type" value="Genomic_DNA"/>
</dbReference>
<dbReference type="Pfam" id="PF00364">
    <property type="entry name" value="Biotin_lipoyl"/>
    <property type="match status" value="1"/>
</dbReference>
<evidence type="ECO:0000259" key="2">
    <source>
        <dbReference type="PROSITE" id="PS50968"/>
    </source>
</evidence>
<keyword evidence="4" id="KW-1185">Reference proteome</keyword>
<dbReference type="AlphaFoldDB" id="A0A9P5PM65"/>
<feature type="region of interest" description="Disordered" evidence="1">
    <location>
        <begin position="158"/>
        <end position="228"/>
    </location>
</feature>
<sequence length="297" mass="31945">MSTTSTAFVQRVNSLSRGARGSSVSSSRVRQQSFHETRATQAIMMPALSPFMTEGTITKWFKKEGEAFAAGDALLQIESDNYASLEVRAELPGVLGKILIPDGTSNVPVEQVLAVVAQDITRLRPVPPPLRSLPRLDVPPSPIRARYPEIPTPISATSFYQAPSPRLPESPISSTPALRRPSLHYHHPLSTASHLESSQSNASLLHSATHRSPSGFESPSLDALMHTNGGPVSVRRMIINHHQTSCGRTCESESSVGCETSNLREAEVAGINLRRSILASLSSKGSSGASEYFNGIL</sequence>
<evidence type="ECO:0000256" key="1">
    <source>
        <dbReference type="SAM" id="MobiDB-lite"/>
    </source>
</evidence>
<organism evidence="3 4">
    <name type="scientific">Rhodocollybia butyracea</name>
    <dbReference type="NCBI Taxonomy" id="206335"/>
    <lineage>
        <taxon>Eukaryota</taxon>
        <taxon>Fungi</taxon>
        <taxon>Dikarya</taxon>
        <taxon>Basidiomycota</taxon>
        <taxon>Agaricomycotina</taxon>
        <taxon>Agaricomycetes</taxon>
        <taxon>Agaricomycetidae</taxon>
        <taxon>Agaricales</taxon>
        <taxon>Marasmiineae</taxon>
        <taxon>Omphalotaceae</taxon>
        <taxon>Rhodocollybia</taxon>
    </lineage>
</organism>
<gene>
    <name evidence="3" type="ORF">BDP27DRAFT_1448520</name>
</gene>
<dbReference type="InterPro" id="IPR000089">
    <property type="entry name" value="Biotin_lipoyl"/>
</dbReference>
<name>A0A9P5PM65_9AGAR</name>
<dbReference type="Proteomes" id="UP000772434">
    <property type="component" value="Unassembled WGS sequence"/>
</dbReference>
<dbReference type="GO" id="GO:0045254">
    <property type="term" value="C:pyruvate dehydrogenase complex"/>
    <property type="evidence" value="ECO:0007669"/>
    <property type="project" value="InterPro"/>
</dbReference>
<dbReference type="InterPro" id="IPR011053">
    <property type="entry name" value="Single_hybrid_motif"/>
</dbReference>
<reference evidence="3" key="1">
    <citation type="submission" date="2020-11" db="EMBL/GenBank/DDBJ databases">
        <authorList>
            <consortium name="DOE Joint Genome Institute"/>
            <person name="Ahrendt S."/>
            <person name="Riley R."/>
            <person name="Andreopoulos W."/>
            <person name="Labutti K."/>
            <person name="Pangilinan J."/>
            <person name="Ruiz-Duenas F.J."/>
            <person name="Barrasa J.M."/>
            <person name="Sanchez-Garcia M."/>
            <person name="Camarero S."/>
            <person name="Miyauchi S."/>
            <person name="Serrano A."/>
            <person name="Linde D."/>
            <person name="Babiker R."/>
            <person name="Drula E."/>
            <person name="Ayuso-Fernandez I."/>
            <person name="Pacheco R."/>
            <person name="Padilla G."/>
            <person name="Ferreira P."/>
            <person name="Barriuso J."/>
            <person name="Kellner H."/>
            <person name="Castanera R."/>
            <person name="Alfaro M."/>
            <person name="Ramirez L."/>
            <person name="Pisabarro A.G."/>
            <person name="Kuo A."/>
            <person name="Tritt A."/>
            <person name="Lipzen A."/>
            <person name="He G."/>
            <person name="Yan M."/>
            <person name="Ng V."/>
            <person name="Cullen D."/>
            <person name="Martin F."/>
            <person name="Rosso M.-N."/>
            <person name="Henrissat B."/>
            <person name="Hibbett D."/>
            <person name="Martinez A.T."/>
            <person name="Grigoriev I.V."/>
        </authorList>
    </citation>
    <scope>NUCLEOTIDE SEQUENCE</scope>
    <source>
        <strain evidence="3">AH 40177</strain>
    </source>
</reference>
<dbReference type="OrthoDB" id="537444at2759"/>
<dbReference type="InterPro" id="IPR045257">
    <property type="entry name" value="E2/Pdx1"/>
</dbReference>
<protein>
    <recommendedName>
        <fullName evidence="2">Lipoyl-binding domain-containing protein</fullName>
    </recommendedName>
</protein>